<dbReference type="SUPFAM" id="SSF55298">
    <property type="entry name" value="YjgF-like"/>
    <property type="match status" value="1"/>
</dbReference>
<dbReference type="AlphaFoldDB" id="A0A7X1E984"/>
<comment type="caution">
    <text evidence="2">The sequence shown here is derived from an EMBL/GenBank/DDBJ whole genome shotgun (WGS) entry which is preliminary data.</text>
</comment>
<dbReference type="Gene3D" id="3.30.1330.40">
    <property type="entry name" value="RutC-like"/>
    <property type="match status" value="1"/>
</dbReference>
<feature type="domain" description="Endoribonuclease L-PSP/chorismate mutase-like" evidence="1">
    <location>
        <begin position="7"/>
        <end position="151"/>
    </location>
</feature>
<dbReference type="InterPro" id="IPR035959">
    <property type="entry name" value="RutC-like_sf"/>
</dbReference>
<dbReference type="CDD" id="cd02199">
    <property type="entry name" value="YjgF_YER057c_UK114_like_1"/>
    <property type="match status" value="1"/>
</dbReference>
<dbReference type="InterPro" id="IPR013813">
    <property type="entry name" value="Endoribo_LPSP/chorism_mut-like"/>
</dbReference>
<dbReference type="RefSeq" id="WP_185659402.1">
    <property type="nucleotide sequence ID" value="NZ_CAWPOO010000006.1"/>
</dbReference>
<organism evidence="2 3">
    <name type="scientific">Pelagicoccus albus</name>
    <dbReference type="NCBI Taxonomy" id="415222"/>
    <lineage>
        <taxon>Bacteria</taxon>
        <taxon>Pseudomonadati</taxon>
        <taxon>Verrucomicrobiota</taxon>
        <taxon>Opitutia</taxon>
        <taxon>Puniceicoccales</taxon>
        <taxon>Pelagicoccaceae</taxon>
        <taxon>Pelagicoccus</taxon>
    </lineage>
</organism>
<accession>A0A7X1E984</accession>
<dbReference type="Proteomes" id="UP000526501">
    <property type="component" value="Unassembled WGS sequence"/>
</dbReference>
<dbReference type="Pfam" id="PF14588">
    <property type="entry name" value="YjgF_endoribonc"/>
    <property type="match status" value="1"/>
</dbReference>
<proteinExistence type="predicted"/>
<dbReference type="EMBL" id="JACHVC010000006">
    <property type="protein sequence ID" value="MBC2605527.1"/>
    <property type="molecule type" value="Genomic_DNA"/>
</dbReference>
<dbReference type="PANTHER" id="PTHR43760">
    <property type="entry name" value="ENDORIBONUCLEASE-RELATED"/>
    <property type="match status" value="1"/>
</dbReference>
<sequence>MIDQILSKLEALGLSLPPAGEAKGNYLPYAISGKLLSVSGSLPIQDGKLIAGRVGGDLSLEQGYDAARWCLLNALAHIRVATNDFYDFGRLLHIDGFVNGVDGFTDAPKIINGASDLAVELFGESGRHTRVALSSNGLPLNAAVETRLIVELK</sequence>
<reference evidence="2 3" key="1">
    <citation type="submission" date="2020-07" db="EMBL/GenBank/DDBJ databases">
        <authorList>
            <person name="Feng X."/>
        </authorList>
    </citation>
    <scope>NUCLEOTIDE SEQUENCE [LARGE SCALE GENOMIC DNA]</scope>
    <source>
        <strain evidence="2 3">JCM23202</strain>
    </source>
</reference>
<keyword evidence="3" id="KW-1185">Reference proteome</keyword>
<gene>
    <name evidence="2" type="ORF">H5P27_05675</name>
</gene>
<dbReference type="PANTHER" id="PTHR43760:SF1">
    <property type="entry name" value="ENDORIBONUCLEASE L-PSP_CHORISMATE MUTASE-LIKE DOMAIN-CONTAINING PROTEIN"/>
    <property type="match status" value="1"/>
</dbReference>
<evidence type="ECO:0000313" key="2">
    <source>
        <dbReference type="EMBL" id="MBC2605527.1"/>
    </source>
</evidence>
<name>A0A7X1E984_9BACT</name>
<evidence type="ECO:0000259" key="1">
    <source>
        <dbReference type="Pfam" id="PF14588"/>
    </source>
</evidence>
<evidence type="ECO:0000313" key="3">
    <source>
        <dbReference type="Proteomes" id="UP000526501"/>
    </source>
</evidence>
<protein>
    <submittedName>
        <fullName evidence="2">RidA family protein</fullName>
    </submittedName>
</protein>